<dbReference type="OrthoDB" id="2404189at2759"/>
<proteinExistence type="predicted"/>
<dbReference type="InterPro" id="IPR050660">
    <property type="entry name" value="NEK_Ser/Thr_kinase"/>
</dbReference>
<dbReference type="Proteomes" id="UP000265703">
    <property type="component" value="Unassembled WGS sequence"/>
</dbReference>
<evidence type="ECO:0000256" key="7">
    <source>
        <dbReference type="ARBA" id="ARBA00022777"/>
    </source>
</evidence>
<evidence type="ECO:0000256" key="8">
    <source>
        <dbReference type="ARBA" id="ARBA00022840"/>
    </source>
</evidence>
<dbReference type="InterPro" id="IPR001611">
    <property type="entry name" value="Leu-rich_rpt"/>
</dbReference>
<keyword evidence="2" id="KW-0723">Serine/threonine-protein kinase</keyword>
<keyword evidence="7" id="KW-0418">Kinase</keyword>
<accession>A0A397TEE2</accession>
<organism evidence="12 13">
    <name type="scientific">Glomus cerebriforme</name>
    <dbReference type="NCBI Taxonomy" id="658196"/>
    <lineage>
        <taxon>Eukaryota</taxon>
        <taxon>Fungi</taxon>
        <taxon>Fungi incertae sedis</taxon>
        <taxon>Mucoromycota</taxon>
        <taxon>Glomeromycotina</taxon>
        <taxon>Glomeromycetes</taxon>
        <taxon>Glomerales</taxon>
        <taxon>Glomeraceae</taxon>
        <taxon>Glomus</taxon>
    </lineage>
</organism>
<evidence type="ECO:0000256" key="4">
    <source>
        <dbReference type="ARBA" id="ARBA00022679"/>
    </source>
</evidence>
<evidence type="ECO:0000256" key="1">
    <source>
        <dbReference type="ARBA" id="ARBA00012513"/>
    </source>
</evidence>
<comment type="catalytic activity">
    <reaction evidence="9">
        <text>L-threonyl-[protein] + ATP = O-phospho-L-threonyl-[protein] + ADP + H(+)</text>
        <dbReference type="Rhea" id="RHEA:46608"/>
        <dbReference type="Rhea" id="RHEA-COMP:11060"/>
        <dbReference type="Rhea" id="RHEA-COMP:11605"/>
        <dbReference type="ChEBI" id="CHEBI:15378"/>
        <dbReference type="ChEBI" id="CHEBI:30013"/>
        <dbReference type="ChEBI" id="CHEBI:30616"/>
        <dbReference type="ChEBI" id="CHEBI:61977"/>
        <dbReference type="ChEBI" id="CHEBI:456216"/>
        <dbReference type="EC" id="2.7.11.1"/>
    </reaction>
</comment>
<dbReference type="Gene3D" id="3.80.10.10">
    <property type="entry name" value="Ribonuclease Inhibitor"/>
    <property type="match status" value="1"/>
</dbReference>
<dbReference type="EMBL" id="QKYT01000106">
    <property type="protein sequence ID" value="RIA93331.1"/>
    <property type="molecule type" value="Genomic_DNA"/>
</dbReference>
<keyword evidence="6" id="KW-0547">Nucleotide-binding</keyword>
<gene>
    <name evidence="12" type="ORF">C1645_819518</name>
</gene>
<dbReference type="GO" id="GO:0004674">
    <property type="term" value="F:protein serine/threonine kinase activity"/>
    <property type="evidence" value="ECO:0007669"/>
    <property type="project" value="UniProtKB-KW"/>
</dbReference>
<evidence type="ECO:0000256" key="2">
    <source>
        <dbReference type="ARBA" id="ARBA00022527"/>
    </source>
</evidence>
<dbReference type="AlphaFoldDB" id="A0A397TEE2"/>
<protein>
    <recommendedName>
        <fullName evidence="1">non-specific serine/threonine protein kinase</fullName>
        <ecNumber evidence="1">2.7.11.1</ecNumber>
    </recommendedName>
</protein>
<keyword evidence="8" id="KW-0067">ATP-binding</keyword>
<evidence type="ECO:0000256" key="10">
    <source>
        <dbReference type="ARBA" id="ARBA00048679"/>
    </source>
</evidence>
<reference evidence="12 13" key="1">
    <citation type="submission" date="2018-06" db="EMBL/GenBank/DDBJ databases">
        <title>Comparative genomics reveals the genomic features of Rhizophagus irregularis, R. cerebriforme, R. diaphanum and Gigaspora rosea, and their symbiotic lifestyle signature.</title>
        <authorList>
            <person name="Morin E."/>
            <person name="San Clemente H."/>
            <person name="Chen E.C.H."/>
            <person name="De La Providencia I."/>
            <person name="Hainaut M."/>
            <person name="Kuo A."/>
            <person name="Kohler A."/>
            <person name="Murat C."/>
            <person name="Tang N."/>
            <person name="Roy S."/>
            <person name="Loubradou J."/>
            <person name="Henrissat B."/>
            <person name="Grigoriev I.V."/>
            <person name="Corradi N."/>
            <person name="Roux C."/>
            <person name="Martin F.M."/>
        </authorList>
    </citation>
    <scope>NUCLEOTIDE SEQUENCE [LARGE SCALE GENOMIC DNA]</scope>
    <source>
        <strain evidence="12 13">DAOM 227022</strain>
    </source>
</reference>
<sequence length="577" mass="67008">MVLVKDDEKNYGKKREQITELHISDEGLTGELNLTGFSNLIELDCSYNQLTSLDFLNDLNILNISNNRMVGLRELDISDTDIKSGLEYLPGSIKKINCLVRERSKSKVKLIAEKLGKLDEFMLYKNSYLKIKELDGETIKQIKDYNCFNLTFQQRSLIKELVSKLERIEEYKKDGLCPECQQNWTSGNKEIDEFIQKSQLEVSEAYNTLEWIPYEQFTDVEHLADGGFRLVHRDLHSGNVLGSGGEHGGIEGFTITDLGLCRPVNVENKTEVYGQIPYVAPEILEKDENEPAPYTQASDVYSFGMVAYELLANCPPYNHSFSDMSNQKRTDSLLIEKILDDWHKEILVKENIEHYKKYKEYYRKFIEREDIEFYKQYKEIKEEYNKMSQKTKYPPVNLVSKLISSTKKQNIQETNYESDSSEEISDGYEPLYPKNNLVDKNICETTNDFELDIETDVEKPTFTQYLTKRPCSMSMEEVNRKKNKLDIEMGTSILAEDLISRTKRQLSSETQTKTSQGDSKLVRLGKLPTDANFCAWLRDEVKTTPTELLNDSSRIEDLREQFKEYQQFQTNIEQPPK</sequence>
<comment type="catalytic activity">
    <reaction evidence="10">
        <text>L-seryl-[protein] + ATP = O-phospho-L-seryl-[protein] + ADP + H(+)</text>
        <dbReference type="Rhea" id="RHEA:17989"/>
        <dbReference type="Rhea" id="RHEA-COMP:9863"/>
        <dbReference type="Rhea" id="RHEA-COMP:11604"/>
        <dbReference type="ChEBI" id="CHEBI:15378"/>
        <dbReference type="ChEBI" id="CHEBI:29999"/>
        <dbReference type="ChEBI" id="CHEBI:30616"/>
        <dbReference type="ChEBI" id="CHEBI:83421"/>
        <dbReference type="ChEBI" id="CHEBI:456216"/>
        <dbReference type="EC" id="2.7.11.1"/>
    </reaction>
</comment>
<evidence type="ECO:0000256" key="3">
    <source>
        <dbReference type="ARBA" id="ARBA00022614"/>
    </source>
</evidence>
<keyword evidence="3" id="KW-0433">Leucine-rich repeat</keyword>
<dbReference type="InterPro" id="IPR011009">
    <property type="entry name" value="Kinase-like_dom_sf"/>
</dbReference>
<name>A0A397TEE2_9GLOM</name>
<dbReference type="InterPro" id="IPR000719">
    <property type="entry name" value="Prot_kinase_dom"/>
</dbReference>
<feature type="domain" description="Protein kinase" evidence="11">
    <location>
        <begin position="18"/>
        <end position="432"/>
    </location>
</feature>
<evidence type="ECO:0000313" key="13">
    <source>
        <dbReference type="Proteomes" id="UP000265703"/>
    </source>
</evidence>
<dbReference type="Gene3D" id="1.10.510.10">
    <property type="entry name" value="Transferase(Phosphotransferase) domain 1"/>
    <property type="match status" value="1"/>
</dbReference>
<dbReference type="PROSITE" id="PS51450">
    <property type="entry name" value="LRR"/>
    <property type="match status" value="1"/>
</dbReference>
<dbReference type="PROSITE" id="PS50011">
    <property type="entry name" value="PROTEIN_KINASE_DOM"/>
    <property type="match status" value="1"/>
</dbReference>
<dbReference type="PANTHER" id="PTHR43671:SF98">
    <property type="entry name" value="SERINE_THREONINE-PROTEIN KINASE NEK11"/>
    <property type="match status" value="1"/>
</dbReference>
<dbReference type="EC" id="2.7.11.1" evidence="1"/>
<evidence type="ECO:0000256" key="6">
    <source>
        <dbReference type="ARBA" id="ARBA00022741"/>
    </source>
</evidence>
<keyword evidence="4" id="KW-0808">Transferase</keyword>
<dbReference type="InterPro" id="IPR032675">
    <property type="entry name" value="LRR_dom_sf"/>
</dbReference>
<dbReference type="PANTHER" id="PTHR43671">
    <property type="entry name" value="SERINE/THREONINE-PROTEIN KINASE NEK"/>
    <property type="match status" value="1"/>
</dbReference>
<comment type="caution">
    <text evidence="12">The sequence shown here is derived from an EMBL/GenBank/DDBJ whole genome shotgun (WGS) entry which is preliminary data.</text>
</comment>
<keyword evidence="13" id="KW-1185">Reference proteome</keyword>
<dbReference type="SUPFAM" id="SSF52058">
    <property type="entry name" value="L domain-like"/>
    <property type="match status" value="1"/>
</dbReference>
<dbReference type="GO" id="GO:0005524">
    <property type="term" value="F:ATP binding"/>
    <property type="evidence" value="ECO:0007669"/>
    <property type="project" value="UniProtKB-KW"/>
</dbReference>
<evidence type="ECO:0000256" key="5">
    <source>
        <dbReference type="ARBA" id="ARBA00022737"/>
    </source>
</evidence>
<dbReference type="SUPFAM" id="SSF56112">
    <property type="entry name" value="Protein kinase-like (PK-like)"/>
    <property type="match status" value="1"/>
</dbReference>
<keyword evidence="5" id="KW-0677">Repeat</keyword>
<dbReference type="STRING" id="658196.A0A397TEE2"/>
<dbReference type="Pfam" id="PF00069">
    <property type="entry name" value="Pkinase"/>
    <property type="match status" value="1"/>
</dbReference>
<evidence type="ECO:0000256" key="9">
    <source>
        <dbReference type="ARBA" id="ARBA00047899"/>
    </source>
</evidence>
<evidence type="ECO:0000259" key="11">
    <source>
        <dbReference type="PROSITE" id="PS50011"/>
    </source>
</evidence>
<evidence type="ECO:0000313" key="12">
    <source>
        <dbReference type="EMBL" id="RIA93331.1"/>
    </source>
</evidence>